<dbReference type="HOGENOM" id="CLU_210458_0_0_11"/>
<dbReference type="AlphaFoldDB" id="D3PY87"/>
<proteinExistence type="predicted"/>
<accession>D3PY87</accession>
<dbReference type="KEGG" id="sna:Snas_1756"/>
<gene>
    <name evidence="1" type="ordered locus">Snas_1756</name>
</gene>
<dbReference type="Proteomes" id="UP000000844">
    <property type="component" value="Chromosome"/>
</dbReference>
<evidence type="ECO:0000313" key="1">
    <source>
        <dbReference type="EMBL" id="ADD41454.1"/>
    </source>
</evidence>
<name>D3PY87_STANL</name>
<dbReference type="RefSeq" id="WP_013017025.1">
    <property type="nucleotide sequence ID" value="NC_013947.1"/>
</dbReference>
<dbReference type="EMBL" id="CP001778">
    <property type="protein sequence ID" value="ADD41454.1"/>
    <property type="molecule type" value="Genomic_DNA"/>
</dbReference>
<sequence length="59" mass="7014">MSYDYEIANQRINSMIEDANAFRLARQARETKPVRRGLKARLFRSSRAHGSHRRLERLI</sequence>
<keyword evidence="2" id="KW-1185">Reference proteome</keyword>
<organism evidence="1 2">
    <name type="scientific">Stackebrandtia nassauensis (strain DSM 44728 / CIP 108903 / NRRL B-16338 / NBRC 102104 / LLR-40K-21)</name>
    <dbReference type="NCBI Taxonomy" id="446470"/>
    <lineage>
        <taxon>Bacteria</taxon>
        <taxon>Bacillati</taxon>
        <taxon>Actinomycetota</taxon>
        <taxon>Actinomycetes</taxon>
        <taxon>Glycomycetales</taxon>
        <taxon>Glycomycetaceae</taxon>
        <taxon>Stackebrandtia</taxon>
    </lineage>
</organism>
<dbReference type="STRING" id="446470.Snas_1756"/>
<evidence type="ECO:0000313" key="2">
    <source>
        <dbReference type="Proteomes" id="UP000000844"/>
    </source>
</evidence>
<reference evidence="1 2" key="1">
    <citation type="journal article" date="2009" name="Stand. Genomic Sci.">
        <title>Complete genome sequence of Stackebrandtia nassauensis type strain (LLR-40K-21).</title>
        <authorList>
            <person name="Munk C."/>
            <person name="Lapidus A."/>
            <person name="Copeland A."/>
            <person name="Jando M."/>
            <person name="Mayilraj S."/>
            <person name="Glavina Del Rio T."/>
            <person name="Nolan M."/>
            <person name="Chen F."/>
            <person name="Lucas S."/>
            <person name="Tice H."/>
            <person name="Cheng J.F."/>
            <person name="Han C."/>
            <person name="Detter J.C."/>
            <person name="Bruce D."/>
            <person name="Goodwin L."/>
            <person name="Chain P."/>
            <person name="Pitluck S."/>
            <person name="Goker M."/>
            <person name="Ovchinikova G."/>
            <person name="Pati A."/>
            <person name="Ivanova N."/>
            <person name="Mavromatis K."/>
            <person name="Chen A."/>
            <person name="Palaniappan K."/>
            <person name="Land M."/>
            <person name="Hauser L."/>
            <person name="Chang Y.J."/>
            <person name="Jeffries C.D."/>
            <person name="Bristow J."/>
            <person name="Eisen J.A."/>
            <person name="Markowitz V."/>
            <person name="Hugenholtz P."/>
            <person name="Kyrpides N.C."/>
            <person name="Klenk H.P."/>
        </authorList>
    </citation>
    <scope>NUCLEOTIDE SEQUENCE [LARGE SCALE GENOMIC DNA]</scope>
    <source>
        <strain evidence="2">DSM 44728 / CIP 108903 / NRRL B-16338 / NBRC 102104 / LLR-40K-21</strain>
    </source>
</reference>
<protein>
    <submittedName>
        <fullName evidence="1">Uncharacterized protein</fullName>
    </submittedName>
</protein>